<reference evidence="2" key="1">
    <citation type="submission" date="2018-05" db="EMBL/GenBank/DDBJ databases">
        <authorList>
            <person name="Lanie J.A."/>
            <person name="Ng W.-L."/>
            <person name="Kazmierczak K.M."/>
            <person name="Andrzejewski T.M."/>
            <person name="Davidsen T.M."/>
            <person name="Wayne K.J."/>
            <person name="Tettelin H."/>
            <person name="Glass J.I."/>
            <person name="Rusch D."/>
            <person name="Podicherti R."/>
            <person name="Tsui H.-C.T."/>
            <person name="Winkler M.E."/>
        </authorList>
    </citation>
    <scope>NUCLEOTIDE SEQUENCE</scope>
</reference>
<name>A0A382PPU7_9ZZZZ</name>
<evidence type="ECO:0000313" key="2">
    <source>
        <dbReference type="EMBL" id="SVC75276.1"/>
    </source>
</evidence>
<evidence type="ECO:0000256" key="1">
    <source>
        <dbReference type="SAM" id="MobiDB-lite"/>
    </source>
</evidence>
<feature type="non-terminal residue" evidence="2">
    <location>
        <position position="43"/>
    </location>
</feature>
<feature type="compositionally biased region" description="Basic and acidic residues" evidence="1">
    <location>
        <begin position="34"/>
        <end position="43"/>
    </location>
</feature>
<dbReference type="AlphaFoldDB" id="A0A382PPU7"/>
<proteinExistence type="predicted"/>
<gene>
    <name evidence="2" type="ORF">METZ01_LOCUS328130</name>
</gene>
<dbReference type="EMBL" id="UINC01108862">
    <property type="protein sequence ID" value="SVC75276.1"/>
    <property type="molecule type" value="Genomic_DNA"/>
</dbReference>
<protein>
    <submittedName>
        <fullName evidence="2">Uncharacterized protein</fullName>
    </submittedName>
</protein>
<organism evidence="2">
    <name type="scientific">marine metagenome</name>
    <dbReference type="NCBI Taxonomy" id="408172"/>
    <lineage>
        <taxon>unclassified sequences</taxon>
        <taxon>metagenomes</taxon>
        <taxon>ecological metagenomes</taxon>
    </lineage>
</organism>
<accession>A0A382PPU7</accession>
<feature type="region of interest" description="Disordered" evidence="1">
    <location>
        <begin position="19"/>
        <end position="43"/>
    </location>
</feature>
<sequence length="43" mass="4391">MVTMLTAIALTSLSVACSSNPTPVPEGELVPPETEAKPVRPGV</sequence>